<dbReference type="Proteomes" id="UP000199361">
    <property type="component" value="Unassembled WGS sequence"/>
</dbReference>
<dbReference type="EMBL" id="FOHX01000008">
    <property type="protein sequence ID" value="SEU24428.1"/>
    <property type="molecule type" value="Genomic_DNA"/>
</dbReference>
<name>A0A1I0KI03_9ACTN</name>
<dbReference type="AlphaFoldDB" id="A0A1I0KI03"/>
<organism evidence="1 2">
    <name type="scientific">Nonomuraea wenchangensis</name>
    <dbReference type="NCBI Taxonomy" id="568860"/>
    <lineage>
        <taxon>Bacteria</taxon>
        <taxon>Bacillati</taxon>
        <taxon>Actinomycetota</taxon>
        <taxon>Actinomycetes</taxon>
        <taxon>Streptosporangiales</taxon>
        <taxon>Streptosporangiaceae</taxon>
        <taxon>Nonomuraea</taxon>
    </lineage>
</organism>
<dbReference type="Gene3D" id="3.40.50.1240">
    <property type="entry name" value="Phosphoglycerate mutase-like"/>
    <property type="match status" value="1"/>
</dbReference>
<dbReference type="InterPro" id="IPR013078">
    <property type="entry name" value="His_Pase_superF_clade-1"/>
</dbReference>
<evidence type="ECO:0000313" key="1">
    <source>
        <dbReference type="EMBL" id="SEU24428.1"/>
    </source>
</evidence>
<dbReference type="RefSeq" id="WP_091085587.1">
    <property type="nucleotide sequence ID" value="NZ_FOHX01000008.1"/>
</dbReference>
<proteinExistence type="predicted"/>
<protein>
    <submittedName>
        <fullName evidence="1">Broad specificity phosphatase PhoE</fullName>
    </submittedName>
</protein>
<sequence>MTERLVLIAHAPTSATGEASFAADESLTPSGRSSAQAARGVLRRIRQAWRGPEVRCAQTCAALGLTARADPRLADLDVGNWRGRSLERVQAEDPAGLLAWLTDPGAAPHGGETIDGLLERVAGWMDAWPHEPGRVAAITHPSVIRAVVLHLLGAPATAFWNLDVPPLSQTWLSWNGGKWRLRETGHRLTGERADPADQ</sequence>
<dbReference type="Pfam" id="PF00300">
    <property type="entry name" value="His_Phos_1"/>
    <property type="match status" value="1"/>
</dbReference>
<dbReference type="STRING" id="568860.SAMN05421811_10890"/>
<evidence type="ECO:0000313" key="2">
    <source>
        <dbReference type="Proteomes" id="UP000199361"/>
    </source>
</evidence>
<reference evidence="1 2" key="1">
    <citation type="submission" date="2016-10" db="EMBL/GenBank/DDBJ databases">
        <authorList>
            <person name="de Groot N.N."/>
        </authorList>
    </citation>
    <scope>NUCLEOTIDE SEQUENCE [LARGE SCALE GENOMIC DNA]</scope>
    <source>
        <strain evidence="1 2">CGMCC 4.5598</strain>
    </source>
</reference>
<dbReference type="SUPFAM" id="SSF53254">
    <property type="entry name" value="Phosphoglycerate mutase-like"/>
    <property type="match status" value="1"/>
</dbReference>
<gene>
    <name evidence="1" type="ORF">SAMN05421811_10890</name>
</gene>
<keyword evidence="2" id="KW-1185">Reference proteome</keyword>
<dbReference type="OrthoDB" id="7502553at2"/>
<dbReference type="CDD" id="cd07067">
    <property type="entry name" value="HP_PGM_like"/>
    <property type="match status" value="1"/>
</dbReference>
<dbReference type="InterPro" id="IPR029033">
    <property type="entry name" value="His_PPase_superfam"/>
</dbReference>
<accession>A0A1I0KI03</accession>
<dbReference type="SMART" id="SM00855">
    <property type="entry name" value="PGAM"/>
    <property type="match status" value="1"/>
</dbReference>